<evidence type="ECO:0000256" key="1">
    <source>
        <dbReference type="SAM" id="Phobius"/>
    </source>
</evidence>
<dbReference type="RefSeq" id="WP_182808779.1">
    <property type="nucleotide sequence ID" value="NZ_JACJFM010000011.1"/>
</dbReference>
<keyword evidence="4" id="KW-1185">Reference proteome</keyword>
<dbReference type="InterPro" id="IPR009936">
    <property type="entry name" value="DUF1468"/>
</dbReference>
<feature type="domain" description="DUF1468" evidence="2">
    <location>
        <begin position="11"/>
        <end position="155"/>
    </location>
</feature>
<keyword evidence="1" id="KW-0812">Transmembrane</keyword>
<feature type="transmembrane region" description="Helical" evidence="1">
    <location>
        <begin position="106"/>
        <end position="124"/>
    </location>
</feature>
<evidence type="ECO:0000259" key="2">
    <source>
        <dbReference type="Pfam" id="PF07331"/>
    </source>
</evidence>
<feature type="transmembrane region" description="Helical" evidence="1">
    <location>
        <begin position="131"/>
        <end position="151"/>
    </location>
</feature>
<sequence>MSSKPVNKDLIGSLIFLALSIAYGASAQLIPFYPGDEYEPFTARTLPFALSVLGAGLSFSLLISSLKKSREVSLDQPVLKSALGYDWSTVIKLLALMMFYALALKWLGFIIATTVFLLGGYWVLGERRKKVLFGASLPFVVAFWFMLTQLLDIYLAPGQLFSAFGG</sequence>
<name>A0A839IP17_9GAMM</name>
<accession>A0A839IP17</accession>
<proteinExistence type="predicted"/>
<dbReference type="EMBL" id="JACJFM010000011">
    <property type="protein sequence ID" value="MBB1486995.1"/>
    <property type="molecule type" value="Genomic_DNA"/>
</dbReference>
<dbReference type="Pfam" id="PF07331">
    <property type="entry name" value="TctB"/>
    <property type="match status" value="1"/>
</dbReference>
<dbReference type="AlphaFoldDB" id="A0A839IP17"/>
<dbReference type="Proteomes" id="UP000565262">
    <property type="component" value="Unassembled WGS sequence"/>
</dbReference>
<keyword evidence="1" id="KW-1133">Transmembrane helix</keyword>
<organism evidence="3 4">
    <name type="scientific">Oceanospirillum sediminis</name>
    <dbReference type="NCBI Taxonomy" id="2760088"/>
    <lineage>
        <taxon>Bacteria</taxon>
        <taxon>Pseudomonadati</taxon>
        <taxon>Pseudomonadota</taxon>
        <taxon>Gammaproteobacteria</taxon>
        <taxon>Oceanospirillales</taxon>
        <taxon>Oceanospirillaceae</taxon>
        <taxon>Oceanospirillum</taxon>
    </lineage>
</organism>
<protein>
    <submittedName>
        <fullName evidence="3">Tripartite tricarboxylate transporter TctB family protein</fullName>
    </submittedName>
</protein>
<keyword evidence="1" id="KW-0472">Membrane</keyword>
<feature type="transmembrane region" description="Helical" evidence="1">
    <location>
        <begin position="48"/>
        <end position="66"/>
    </location>
</feature>
<gene>
    <name evidence="3" type="ORF">H4O21_10260</name>
</gene>
<evidence type="ECO:0000313" key="4">
    <source>
        <dbReference type="Proteomes" id="UP000565262"/>
    </source>
</evidence>
<evidence type="ECO:0000313" key="3">
    <source>
        <dbReference type="EMBL" id="MBB1486995.1"/>
    </source>
</evidence>
<comment type="caution">
    <text evidence="3">The sequence shown here is derived from an EMBL/GenBank/DDBJ whole genome shotgun (WGS) entry which is preliminary data.</text>
</comment>
<reference evidence="3 4" key="1">
    <citation type="submission" date="2020-08" db="EMBL/GenBank/DDBJ databases">
        <title>Oceanospirillum sp. nov. isolated from marine sediment.</title>
        <authorList>
            <person name="Ji X."/>
        </authorList>
    </citation>
    <scope>NUCLEOTIDE SEQUENCE [LARGE SCALE GENOMIC DNA]</scope>
    <source>
        <strain evidence="3 4">D5</strain>
    </source>
</reference>